<protein>
    <submittedName>
        <fullName evidence="1">Uncharacterized protein</fullName>
    </submittedName>
</protein>
<reference evidence="1" key="1">
    <citation type="journal article" date="2021" name="Open Biol.">
        <title>Shared evolutionary footprints suggest mitochondrial oxidative damage underlies multiple complex I losses in fungi.</title>
        <authorList>
            <person name="Schikora-Tamarit M.A."/>
            <person name="Marcet-Houben M."/>
            <person name="Nosek J."/>
            <person name="Gabaldon T."/>
        </authorList>
    </citation>
    <scope>NUCLEOTIDE SEQUENCE</scope>
    <source>
        <strain evidence="1">CBS2887</strain>
    </source>
</reference>
<sequence>MVRSDFPIYCAGSTSTGYCIIDMVVREKRRVEDPVLKEVCLNEASKSSSSWSVENLLIALLICFNNILSSPSSSSSDSLTVASLVLILEMAALELLDFKLNV</sequence>
<name>A0A9P8QCQ1_WICPI</name>
<accession>A0A9P8QCQ1</accession>
<dbReference type="Proteomes" id="UP000774326">
    <property type="component" value="Unassembled WGS sequence"/>
</dbReference>
<organism evidence="1 2">
    <name type="scientific">Wickerhamomyces pijperi</name>
    <name type="common">Yeast</name>
    <name type="synonym">Pichia pijperi</name>
    <dbReference type="NCBI Taxonomy" id="599730"/>
    <lineage>
        <taxon>Eukaryota</taxon>
        <taxon>Fungi</taxon>
        <taxon>Dikarya</taxon>
        <taxon>Ascomycota</taxon>
        <taxon>Saccharomycotina</taxon>
        <taxon>Saccharomycetes</taxon>
        <taxon>Phaffomycetales</taxon>
        <taxon>Wickerhamomycetaceae</taxon>
        <taxon>Wickerhamomyces</taxon>
    </lineage>
</organism>
<reference evidence="1" key="2">
    <citation type="submission" date="2021-01" db="EMBL/GenBank/DDBJ databases">
        <authorList>
            <person name="Schikora-Tamarit M.A."/>
        </authorList>
    </citation>
    <scope>NUCLEOTIDE SEQUENCE</scope>
    <source>
        <strain evidence="1">CBS2887</strain>
    </source>
</reference>
<evidence type="ECO:0000313" key="1">
    <source>
        <dbReference type="EMBL" id="KAH3687024.1"/>
    </source>
</evidence>
<keyword evidence="2" id="KW-1185">Reference proteome</keyword>
<gene>
    <name evidence="1" type="ORF">WICPIJ_001996</name>
</gene>
<comment type="caution">
    <text evidence="1">The sequence shown here is derived from an EMBL/GenBank/DDBJ whole genome shotgun (WGS) entry which is preliminary data.</text>
</comment>
<dbReference type="AlphaFoldDB" id="A0A9P8QCQ1"/>
<dbReference type="EMBL" id="JAEUBG010001040">
    <property type="protein sequence ID" value="KAH3687024.1"/>
    <property type="molecule type" value="Genomic_DNA"/>
</dbReference>
<proteinExistence type="predicted"/>
<evidence type="ECO:0000313" key="2">
    <source>
        <dbReference type="Proteomes" id="UP000774326"/>
    </source>
</evidence>